<feature type="transmembrane region" description="Helical" evidence="1">
    <location>
        <begin position="446"/>
        <end position="470"/>
    </location>
</feature>
<dbReference type="RefSeq" id="WP_037307490.1">
    <property type="nucleotide sequence ID" value="NZ_FOWS01000003.1"/>
</dbReference>
<sequence>MNEVVLAAQDEIVLADRPAGLLLAITGVAIAVLLFLIIKVRLHAFFSLLIVSLLTSLAAGVGIGDVVDVVIDGFSSTVGTVALLVGFGAVLGRLVEVTGGAQVLADRMLDKFGTRRAPLALAVASLLYAFPIFLDAGFIVMLPIIYTVARRLGGSFMLYVLPSIGAFLMMHALTPPHPGPTAAATVMGADVGLVVIVSLLVGLPTWYLAGYRLGLLLAKRYPDWPVPSLLGEPEERDESERPGFWTTVFCLLLPLVLIFFNTIFSTLEQSGAVSAENFFYQLSRLIGTTSVALLISAIVAMWLLYIRPRKDRKVGNLLEDLVDNALAPVCSIILITGAGGAFGHVLTVSGIGQTIADGLDAAGMPVILAGFLVAIAFRVAQGSATVAATTAGSIMAPAVAGMDLNPIALAAIVVAITAGSITFSHVNDSGFWLIGRFCGFDTATTFKTWTVIGTAVGFMAFGLSWVVFAITS</sequence>
<dbReference type="GO" id="GO:0005886">
    <property type="term" value="C:plasma membrane"/>
    <property type="evidence" value="ECO:0007669"/>
    <property type="project" value="TreeGrafter"/>
</dbReference>
<name>A0A837DFQ4_9PSEU</name>
<dbReference type="OrthoDB" id="4325159at2"/>
<feature type="transmembrane region" description="Helical" evidence="1">
    <location>
        <begin position="407"/>
        <end position="426"/>
    </location>
</feature>
<keyword evidence="1" id="KW-1133">Transmembrane helix</keyword>
<evidence type="ECO:0000256" key="1">
    <source>
        <dbReference type="SAM" id="Phobius"/>
    </source>
</evidence>
<dbReference type="NCBIfam" id="TIGR00791">
    <property type="entry name" value="gntP"/>
    <property type="match status" value="1"/>
</dbReference>
<organism evidence="2 3">
    <name type="scientific">Saccharomonospora viridis</name>
    <dbReference type="NCBI Taxonomy" id="1852"/>
    <lineage>
        <taxon>Bacteria</taxon>
        <taxon>Bacillati</taxon>
        <taxon>Actinomycetota</taxon>
        <taxon>Actinomycetes</taxon>
        <taxon>Pseudonocardiales</taxon>
        <taxon>Pseudonocardiaceae</taxon>
        <taxon>Saccharomonospora</taxon>
    </lineage>
</organism>
<feature type="transmembrane region" description="Helical" evidence="1">
    <location>
        <begin position="243"/>
        <end position="264"/>
    </location>
</feature>
<comment type="caution">
    <text evidence="2">The sequence shown here is derived from an EMBL/GenBank/DDBJ whole genome shotgun (WGS) entry which is preliminary data.</text>
</comment>
<dbReference type="InterPro" id="IPR003474">
    <property type="entry name" value="Glcn_transporter"/>
</dbReference>
<keyword evidence="1" id="KW-0812">Transmembrane</keyword>
<proteinExistence type="predicted"/>
<dbReference type="PIRSF" id="PIRSF002746">
    <property type="entry name" value="Gluconate_transporter"/>
    <property type="match status" value="1"/>
</dbReference>
<feature type="transmembrane region" description="Helical" evidence="1">
    <location>
        <begin position="117"/>
        <end position="146"/>
    </location>
</feature>
<feature type="transmembrane region" description="Helical" evidence="1">
    <location>
        <begin position="45"/>
        <end position="64"/>
    </location>
</feature>
<dbReference type="Pfam" id="PF02447">
    <property type="entry name" value="GntP_permease"/>
    <property type="match status" value="1"/>
</dbReference>
<dbReference type="PANTHER" id="PTHR30354">
    <property type="entry name" value="GNT FAMILY GLUCONATE TRANSPORTER"/>
    <property type="match status" value="1"/>
</dbReference>
<dbReference type="Proteomes" id="UP000030848">
    <property type="component" value="Unassembled WGS sequence"/>
</dbReference>
<protein>
    <submittedName>
        <fullName evidence="2">Gluconate transporter</fullName>
    </submittedName>
</protein>
<feature type="transmembrane region" description="Helical" evidence="1">
    <location>
        <begin position="182"/>
        <end position="207"/>
    </location>
</feature>
<dbReference type="EMBL" id="JRZE01000001">
    <property type="protein sequence ID" value="KHF45818.1"/>
    <property type="molecule type" value="Genomic_DNA"/>
</dbReference>
<feature type="transmembrane region" description="Helical" evidence="1">
    <location>
        <begin position="325"/>
        <end position="346"/>
    </location>
</feature>
<feature type="transmembrane region" description="Helical" evidence="1">
    <location>
        <begin position="20"/>
        <end position="38"/>
    </location>
</feature>
<evidence type="ECO:0000313" key="3">
    <source>
        <dbReference type="Proteomes" id="UP000030848"/>
    </source>
</evidence>
<dbReference type="GO" id="GO:0015128">
    <property type="term" value="F:gluconate transmembrane transporter activity"/>
    <property type="evidence" value="ECO:0007669"/>
    <property type="project" value="InterPro"/>
</dbReference>
<reference evidence="2 3" key="1">
    <citation type="submission" date="2014-10" db="EMBL/GenBank/DDBJ databases">
        <title>Genome sequence of Micropolyspora internatus JCM3315.</title>
        <authorList>
            <person name="Shin S.-K."/>
            <person name="Yi H."/>
        </authorList>
    </citation>
    <scope>NUCLEOTIDE SEQUENCE [LARGE SCALE GENOMIC DNA]</scope>
    <source>
        <strain evidence="2 3">JCM 3315</strain>
    </source>
</reference>
<dbReference type="AlphaFoldDB" id="A0A837DFQ4"/>
<evidence type="ECO:0000313" key="2">
    <source>
        <dbReference type="EMBL" id="KHF45818.1"/>
    </source>
</evidence>
<dbReference type="PANTHER" id="PTHR30354:SF25">
    <property type="entry name" value="INNER MEMBRANE PERMEASE YGBN"/>
    <property type="match status" value="1"/>
</dbReference>
<keyword evidence="1" id="KW-0472">Membrane</keyword>
<feature type="transmembrane region" description="Helical" evidence="1">
    <location>
        <begin position="152"/>
        <end position="170"/>
    </location>
</feature>
<feature type="transmembrane region" description="Helical" evidence="1">
    <location>
        <begin position="285"/>
        <end position="305"/>
    </location>
</feature>
<feature type="transmembrane region" description="Helical" evidence="1">
    <location>
        <begin position="358"/>
        <end position="377"/>
    </location>
</feature>
<accession>A0A837DFQ4</accession>
<gene>
    <name evidence="2" type="ORF">MINT15_01190</name>
</gene>